<dbReference type="PROSITE" id="PS00678">
    <property type="entry name" value="WD_REPEATS_1"/>
    <property type="match status" value="1"/>
</dbReference>
<dbReference type="PANTHER" id="PTHR10971">
    <property type="entry name" value="MRNA EXPORT FACTOR AND BUB3"/>
    <property type="match status" value="1"/>
</dbReference>
<evidence type="ECO:0000256" key="1">
    <source>
        <dbReference type="ARBA" id="ARBA00022574"/>
    </source>
</evidence>
<feature type="repeat" description="WD" evidence="3">
    <location>
        <begin position="90"/>
        <end position="131"/>
    </location>
</feature>
<dbReference type="Proteomes" id="UP000187406">
    <property type="component" value="Unassembled WGS sequence"/>
</dbReference>
<dbReference type="STRING" id="3775.A0A1Q3C875"/>
<dbReference type="PROSITE" id="PS50082">
    <property type="entry name" value="WD_REPEATS_2"/>
    <property type="match status" value="1"/>
</dbReference>
<dbReference type="SMART" id="SM00320">
    <property type="entry name" value="WD40"/>
    <property type="match status" value="5"/>
</dbReference>
<feature type="non-terminal residue" evidence="4">
    <location>
        <position position="280"/>
    </location>
</feature>
<evidence type="ECO:0000313" key="5">
    <source>
        <dbReference type="Proteomes" id="UP000187406"/>
    </source>
</evidence>
<organism evidence="4 5">
    <name type="scientific">Cephalotus follicularis</name>
    <name type="common">Albany pitcher plant</name>
    <dbReference type="NCBI Taxonomy" id="3775"/>
    <lineage>
        <taxon>Eukaryota</taxon>
        <taxon>Viridiplantae</taxon>
        <taxon>Streptophyta</taxon>
        <taxon>Embryophyta</taxon>
        <taxon>Tracheophyta</taxon>
        <taxon>Spermatophyta</taxon>
        <taxon>Magnoliopsida</taxon>
        <taxon>eudicotyledons</taxon>
        <taxon>Gunneridae</taxon>
        <taxon>Pentapetalae</taxon>
        <taxon>rosids</taxon>
        <taxon>fabids</taxon>
        <taxon>Oxalidales</taxon>
        <taxon>Cephalotaceae</taxon>
        <taxon>Cephalotus</taxon>
    </lineage>
</organism>
<comment type="caution">
    <text evidence="4">The sequence shown here is derived from an EMBL/GenBank/DDBJ whole genome shotgun (WGS) entry which is preliminary data.</text>
</comment>
<dbReference type="Gene3D" id="2.130.10.10">
    <property type="entry name" value="YVTN repeat-like/Quinoprotein amine dehydrogenase"/>
    <property type="match status" value="1"/>
</dbReference>
<keyword evidence="2" id="KW-0677">Repeat</keyword>
<evidence type="ECO:0000256" key="2">
    <source>
        <dbReference type="ARBA" id="ARBA00022737"/>
    </source>
</evidence>
<evidence type="ECO:0000256" key="3">
    <source>
        <dbReference type="PROSITE-ProRule" id="PRU00221"/>
    </source>
</evidence>
<keyword evidence="1 3" id="KW-0853">WD repeat</keyword>
<accession>A0A1Q3C875</accession>
<name>A0A1Q3C875_CEPFO</name>
<dbReference type="FunCoup" id="A0A1Q3C875">
    <property type="interactions" value="73"/>
</dbReference>
<dbReference type="InterPro" id="IPR001680">
    <property type="entry name" value="WD40_rpt"/>
</dbReference>
<evidence type="ECO:0000313" key="4">
    <source>
        <dbReference type="EMBL" id="GAV76384.1"/>
    </source>
</evidence>
<dbReference type="OrthoDB" id="10262475at2759"/>
<keyword evidence="5" id="KW-1185">Reference proteome</keyword>
<dbReference type="SUPFAM" id="SSF50978">
    <property type="entry name" value="WD40 repeat-like"/>
    <property type="match status" value="1"/>
</dbReference>
<dbReference type="Pfam" id="PF00400">
    <property type="entry name" value="WD40"/>
    <property type="match status" value="1"/>
</dbReference>
<reference evidence="5" key="1">
    <citation type="submission" date="2016-04" db="EMBL/GenBank/DDBJ databases">
        <title>Cephalotus genome sequencing.</title>
        <authorList>
            <person name="Fukushima K."/>
            <person name="Hasebe M."/>
            <person name="Fang X."/>
        </authorList>
    </citation>
    <scope>NUCLEOTIDE SEQUENCE [LARGE SCALE GENOMIC DNA]</scope>
    <source>
        <strain evidence="5">cv. St1</strain>
    </source>
</reference>
<dbReference type="InterPro" id="IPR015943">
    <property type="entry name" value="WD40/YVTN_repeat-like_dom_sf"/>
</dbReference>
<dbReference type="InParanoid" id="A0A1Q3C875"/>
<protein>
    <submittedName>
        <fullName evidence="4">WD40 domain-containing protein</fullName>
    </submittedName>
</protein>
<dbReference type="EMBL" id="BDDD01001483">
    <property type="protein sequence ID" value="GAV76384.1"/>
    <property type="molecule type" value="Genomic_DNA"/>
</dbReference>
<dbReference type="AlphaFoldDB" id="A0A1Q3C875"/>
<dbReference type="InterPro" id="IPR036322">
    <property type="entry name" value="WD40_repeat_dom_sf"/>
</dbReference>
<gene>
    <name evidence="4" type="ORF">CFOL_v3_19859</name>
</gene>
<sequence>MNGACLELEKPIEEAVSRIRFAPKSNHLLISSWDSNLRLYDVDSSALRLEATSEAALLDCCYQNGEVALTAASDGFIRRYDLHSGNNETIGNHDDIATSVGYSDETCQVITAGLDKKIMSWDMRSGKAPVHLTKLGAELESMSLSGFDLMVAIGRSLNMYDLRNLDRHVQSYESHMEVQIRCISPIPYSRGYAVGSVDGRVALESSYPSNSNNRGYIFRCHPRSKDGRFHLVSVNDIVFNPFTPAAFVTGDNEGYATVWDAQSRRRLFEDLRTGRTIGGG</sequence>
<proteinExistence type="predicted"/>
<dbReference type="InterPro" id="IPR019775">
    <property type="entry name" value="WD40_repeat_CS"/>
</dbReference>